<evidence type="ECO:0000256" key="1">
    <source>
        <dbReference type="ARBA" id="ARBA00006479"/>
    </source>
</evidence>
<dbReference type="SUPFAM" id="SSF53067">
    <property type="entry name" value="Actin-like ATPase domain"/>
    <property type="match status" value="1"/>
</dbReference>
<dbReference type="EMBL" id="LT607410">
    <property type="protein sequence ID" value="SCE98132.1"/>
    <property type="molecule type" value="Genomic_DNA"/>
</dbReference>
<dbReference type="Pfam" id="PF13412">
    <property type="entry name" value="HTH_24"/>
    <property type="match status" value="1"/>
</dbReference>
<dbReference type="AlphaFoldDB" id="A0A1C4WPL8"/>
<proteinExistence type="inferred from homology"/>
<keyword evidence="2" id="KW-0808">Transferase</keyword>
<protein>
    <submittedName>
        <fullName evidence="2">Sugar kinase of the NBD/HSP70 family, may contain an N-terminal HTH domain</fullName>
    </submittedName>
</protein>
<dbReference type="Gene3D" id="3.30.420.40">
    <property type="match status" value="2"/>
</dbReference>
<dbReference type="Gene3D" id="1.10.10.10">
    <property type="entry name" value="Winged helix-like DNA-binding domain superfamily/Winged helix DNA-binding domain"/>
    <property type="match status" value="1"/>
</dbReference>
<evidence type="ECO:0000313" key="3">
    <source>
        <dbReference type="Proteomes" id="UP000198228"/>
    </source>
</evidence>
<dbReference type="Pfam" id="PF00480">
    <property type="entry name" value="ROK"/>
    <property type="match status" value="1"/>
</dbReference>
<evidence type="ECO:0000313" key="2">
    <source>
        <dbReference type="EMBL" id="SCE98132.1"/>
    </source>
</evidence>
<dbReference type="InterPro" id="IPR036388">
    <property type="entry name" value="WH-like_DNA-bd_sf"/>
</dbReference>
<reference evidence="2 3" key="1">
    <citation type="submission" date="2016-06" db="EMBL/GenBank/DDBJ databases">
        <authorList>
            <person name="Kjaerup R.B."/>
            <person name="Dalgaard T.S."/>
            <person name="Juul-Madsen H.R."/>
        </authorList>
    </citation>
    <scope>NUCLEOTIDE SEQUENCE [LARGE SCALE GENOMIC DNA]</scope>
    <source>
        <strain evidence="2 3">DSM 43821</strain>
    </source>
</reference>
<comment type="similarity">
    <text evidence="1">Belongs to the ROK (NagC/XylR) family.</text>
</comment>
<dbReference type="RefSeq" id="WP_088960856.1">
    <property type="nucleotide sequence ID" value="NZ_LT607410.1"/>
</dbReference>
<dbReference type="GO" id="GO:0016301">
    <property type="term" value="F:kinase activity"/>
    <property type="evidence" value="ECO:0007669"/>
    <property type="project" value="UniProtKB-KW"/>
</dbReference>
<dbReference type="InterPro" id="IPR000600">
    <property type="entry name" value="ROK"/>
</dbReference>
<dbReference type="PANTHER" id="PTHR18964">
    <property type="entry name" value="ROK (REPRESSOR, ORF, KINASE) FAMILY"/>
    <property type="match status" value="1"/>
</dbReference>
<accession>A0A1C4WPL8</accession>
<dbReference type="InterPro" id="IPR036390">
    <property type="entry name" value="WH_DNA-bd_sf"/>
</dbReference>
<organism evidence="2 3">
    <name type="scientific">Micromonospora purpureochromogenes</name>
    <dbReference type="NCBI Taxonomy" id="47872"/>
    <lineage>
        <taxon>Bacteria</taxon>
        <taxon>Bacillati</taxon>
        <taxon>Actinomycetota</taxon>
        <taxon>Actinomycetes</taxon>
        <taxon>Micromonosporales</taxon>
        <taxon>Micromonosporaceae</taxon>
        <taxon>Micromonospora</taxon>
    </lineage>
</organism>
<sequence>MVPVRPENAYQARLLRMLRDDGPRSRVELGDAVGLSRSRLIAEVDRLVELGLVETAGPAASRGGRRSSLLRLAGTVRFAGVVIGTHRLTVAVTDGELNVLAELREPADVRSGPGPVVARAAELVGKLRAELGLAQLTGVGVGLPGPVAFREGTPIAPGALPGWHGFPVRDTLGAELGCPTLVDNDANVMALGEQHAGIGRTFDDFLYVKLGTAIGCGLVLRGAPHRGATSGAGDIAHLRLADDGPGCACGEAGCLEAYCGEAGLVAAALDAARSGRSPALADRLATTGTLTMADVAGAAAGGDPVVQAVVRDAARRLGRVLVGLVSFVNPGIVIIGGAPDGLGHTLLAEIRAVVYRRSAPLTTGTMPIVLSDLGERAGVVGAARLISERAFAAE</sequence>
<dbReference type="SUPFAM" id="SSF46785">
    <property type="entry name" value="Winged helix' DNA-binding domain"/>
    <property type="match status" value="1"/>
</dbReference>
<gene>
    <name evidence="2" type="ORF">GA0074696_2031</name>
</gene>
<name>A0A1C4WPL8_9ACTN</name>
<dbReference type="PANTHER" id="PTHR18964:SF173">
    <property type="entry name" value="GLUCOKINASE"/>
    <property type="match status" value="1"/>
</dbReference>
<keyword evidence="2" id="KW-0418">Kinase</keyword>
<dbReference type="Proteomes" id="UP000198228">
    <property type="component" value="Chromosome I"/>
</dbReference>
<dbReference type="InterPro" id="IPR043129">
    <property type="entry name" value="ATPase_NBD"/>
</dbReference>